<evidence type="ECO:0000313" key="9">
    <source>
        <dbReference type="Proteomes" id="UP000193642"/>
    </source>
</evidence>
<keyword evidence="3" id="KW-0238">DNA-binding</keyword>
<gene>
    <name evidence="8" type="ORF">BCR33DRAFT_714439</name>
</gene>
<dbReference type="SUPFAM" id="SSF52172">
    <property type="entry name" value="CheY-like"/>
    <property type="match status" value="2"/>
</dbReference>
<dbReference type="PROSITE" id="PS50110">
    <property type="entry name" value="RESPONSE_REGULATORY"/>
    <property type="match status" value="1"/>
</dbReference>
<protein>
    <recommendedName>
        <fullName evidence="7">Response regulatory domain-containing protein</fullName>
    </recommendedName>
</protein>
<dbReference type="InterPro" id="IPR001789">
    <property type="entry name" value="Sig_transdc_resp-reg_receiver"/>
</dbReference>
<evidence type="ECO:0000256" key="1">
    <source>
        <dbReference type="ARBA" id="ARBA00004123"/>
    </source>
</evidence>
<feature type="region of interest" description="Disordered" evidence="6">
    <location>
        <begin position="1"/>
        <end position="27"/>
    </location>
</feature>
<dbReference type="CDD" id="cd17546">
    <property type="entry name" value="REC_hyHK_CKI1_RcsC-like"/>
    <property type="match status" value="1"/>
</dbReference>
<dbReference type="EMBL" id="MCGO01000011">
    <property type="protein sequence ID" value="ORY48720.1"/>
    <property type="molecule type" value="Genomic_DNA"/>
</dbReference>
<evidence type="ECO:0000256" key="5">
    <source>
        <dbReference type="PROSITE-ProRule" id="PRU00169"/>
    </source>
</evidence>
<dbReference type="OrthoDB" id="60033at2759"/>
<dbReference type="Gene3D" id="3.40.50.2300">
    <property type="match status" value="1"/>
</dbReference>
<dbReference type="SMART" id="SM00415">
    <property type="entry name" value="HSF"/>
    <property type="match status" value="1"/>
</dbReference>
<dbReference type="InterPro" id="IPR011006">
    <property type="entry name" value="CheY-like_superfamily"/>
</dbReference>
<dbReference type="GO" id="GO:0003700">
    <property type="term" value="F:DNA-binding transcription factor activity"/>
    <property type="evidence" value="ECO:0007669"/>
    <property type="project" value="InterPro"/>
</dbReference>
<dbReference type="Proteomes" id="UP000193642">
    <property type="component" value="Unassembled WGS sequence"/>
</dbReference>
<feature type="region of interest" description="Disordered" evidence="6">
    <location>
        <begin position="135"/>
        <end position="248"/>
    </location>
</feature>
<feature type="region of interest" description="Disordered" evidence="6">
    <location>
        <begin position="289"/>
        <end position="325"/>
    </location>
</feature>
<dbReference type="InterPro" id="IPR036390">
    <property type="entry name" value="WH_DNA-bd_sf"/>
</dbReference>
<dbReference type="PRINTS" id="PR00056">
    <property type="entry name" value="HSFDOMAIN"/>
</dbReference>
<feature type="modified residue" description="4-aspartylphosphate" evidence="5">
    <location>
        <position position="599"/>
    </location>
</feature>
<dbReference type="InterPro" id="IPR050956">
    <property type="entry name" value="2C_system_His_kinase"/>
</dbReference>
<evidence type="ECO:0000256" key="2">
    <source>
        <dbReference type="ARBA" id="ARBA00022553"/>
    </source>
</evidence>
<evidence type="ECO:0000313" key="8">
    <source>
        <dbReference type="EMBL" id="ORY48720.1"/>
    </source>
</evidence>
<feature type="compositionally biased region" description="Low complexity" evidence="6">
    <location>
        <begin position="1"/>
        <end position="12"/>
    </location>
</feature>
<keyword evidence="2 5" id="KW-0597">Phosphoprotein</keyword>
<evidence type="ECO:0000256" key="6">
    <source>
        <dbReference type="SAM" id="MobiDB-lite"/>
    </source>
</evidence>
<evidence type="ECO:0000256" key="4">
    <source>
        <dbReference type="ARBA" id="ARBA00023242"/>
    </source>
</evidence>
<organism evidence="8 9">
    <name type="scientific">Rhizoclosmatium globosum</name>
    <dbReference type="NCBI Taxonomy" id="329046"/>
    <lineage>
        <taxon>Eukaryota</taxon>
        <taxon>Fungi</taxon>
        <taxon>Fungi incertae sedis</taxon>
        <taxon>Chytridiomycota</taxon>
        <taxon>Chytridiomycota incertae sedis</taxon>
        <taxon>Chytridiomycetes</taxon>
        <taxon>Chytridiales</taxon>
        <taxon>Chytriomycetaceae</taxon>
        <taxon>Rhizoclosmatium</taxon>
    </lineage>
</organism>
<dbReference type="InterPro" id="IPR000232">
    <property type="entry name" value="HSF_DNA-bd"/>
</dbReference>
<dbReference type="AlphaFoldDB" id="A0A1Y2CNV7"/>
<dbReference type="Pfam" id="PF00447">
    <property type="entry name" value="HSF_DNA-bind"/>
    <property type="match status" value="1"/>
</dbReference>
<dbReference type="PANTHER" id="PTHR43719:SF28">
    <property type="entry name" value="PEROXIDE STRESS-ACTIVATED HISTIDINE KINASE MAK1-RELATED"/>
    <property type="match status" value="1"/>
</dbReference>
<name>A0A1Y2CNV7_9FUNG</name>
<keyword evidence="4" id="KW-0539">Nucleus</keyword>
<accession>A0A1Y2CNV7</accession>
<feature type="compositionally biased region" description="Basic residues" evidence="6">
    <location>
        <begin position="293"/>
        <end position="304"/>
    </location>
</feature>
<dbReference type="SMART" id="SM00448">
    <property type="entry name" value="REC"/>
    <property type="match status" value="1"/>
</dbReference>
<dbReference type="Gene3D" id="1.10.10.10">
    <property type="entry name" value="Winged helix-like DNA-binding domain superfamily/Winged helix DNA-binding domain"/>
    <property type="match status" value="1"/>
</dbReference>
<dbReference type="Pfam" id="PF00072">
    <property type="entry name" value="Response_reg"/>
    <property type="match status" value="1"/>
</dbReference>
<evidence type="ECO:0000259" key="7">
    <source>
        <dbReference type="PROSITE" id="PS50110"/>
    </source>
</evidence>
<dbReference type="GO" id="GO:0005634">
    <property type="term" value="C:nucleus"/>
    <property type="evidence" value="ECO:0007669"/>
    <property type="project" value="UniProtKB-SubCell"/>
</dbReference>
<feature type="domain" description="Response regulatory" evidence="7">
    <location>
        <begin position="474"/>
        <end position="665"/>
    </location>
</feature>
<feature type="compositionally biased region" description="Low complexity" evidence="6">
    <location>
        <begin position="232"/>
        <end position="248"/>
    </location>
</feature>
<evidence type="ECO:0000256" key="3">
    <source>
        <dbReference type="ARBA" id="ARBA00023125"/>
    </source>
</evidence>
<dbReference type="STRING" id="329046.A0A1Y2CNV7"/>
<feature type="compositionally biased region" description="Low complexity" evidence="6">
    <location>
        <begin position="546"/>
        <end position="569"/>
    </location>
</feature>
<dbReference type="SUPFAM" id="SSF46785">
    <property type="entry name" value="Winged helix' DNA-binding domain"/>
    <property type="match status" value="1"/>
</dbReference>
<proteinExistence type="predicted"/>
<feature type="region of interest" description="Disordered" evidence="6">
    <location>
        <begin position="519"/>
        <end position="587"/>
    </location>
</feature>
<dbReference type="InterPro" id="IPR036388">
    <property type="entry name" value="WH-like_DNA-bd_sf"/>
</dbReference>
<keyword evidence="9" id="KW-1185">Reference proteome</keyword>
<dbReference type="PANTHER" id="PTHR43719">
    <property type="entry name" value="TWO-COMPONENT HISTIDINE KINASE"/>
    <property type="match status" value="1"/>
</dbReference>
<sequence length="675" mass="75607">MDNRDPSSSSTPLLPPPLSSATGQMQGQRQIQSNANVFVRNLYSVLGDSSFAHAIHWSNSGESFVIPDIGVFVTAALPRLGTHSNYASFVRQLNKYQFKKVKGAERSSPSNVCEFKHPFFKLACPHLLNKVSRIKKGRDRAASKPASSGVKKSPTQSPKDEDSDSDSEQLVLPISNVVKKEGRSLESPPFSATTQSPYPAPSPHTVPGVSYSEYMPRPTPADTDQLRKLQRTTSTSSSVSSLCTTTGSTSPQFQAVVMSPVMMHQQTQVAVYSSSHQQQQYQQPFYPQQQFQHMHHQSPHHHHQPPPPPPPNYYHHQPPHYQSPQPDPLIEHVQQLMQSVSNMQQRHDALKQELEGVWTDVSTTKQEVVQVKTAVQERQKSVKEVVEGVLRTLDEDDIEEMDPVERQFWRDVCPDEDFGVDDEVQVAEFVLGERELRQHRARELALRRRRIEHPSRFNFNVSSLPPACNFPHRRVLIVDDCAIYRKILCSYLSHLNFTCETASTGLEAVQKVLRPTSHHEIDDADSTEYPISPPTFHQITPRFHNTSSTLSSSTYLSPPAPPSRSSTPALITSTREPSLPPSPCSSTRTSSPYHLIVMDIMLPSLNGLQATRQIKEAMPHMVVLGMSCVDVTEEDQETYMDVGMSGVVTKPIKFEELVEAVEECVGGVRNYLLDV</sequence>
<feature type="compositionally biased region" description="Low complexity" evidence="6">
    <location>
        <begin position="313"/>
        <end position="324"/>
    </location>
</feature>
<reference evidence="8 9" key="1">
    <citation type="submission" date="2016-07" db="EMBL/GenBank/DDBJ databases">
        <title>Pervasive Adenine N6-methylation of Active Genes in Fungi.</title>
        <authorList>
            <consortium name="DOE Joint Genome Institute"/>
            <person name="Mondo S.J."/>
            <person name="Dannebaum R.O."/>
            <person name="Kuo R.C."/>
            <person name="Labutti K."/>
            <person name="Haridas S."/>
            <person name="Kuo A."/>
            <person name="Salamov A."/>
            <person name="Ahrendt S.R."/>
            <person name="Lipzen A."/>
            <person name="Sullivan W."/>
            <person name="Andreopoulos W.B."/>
            <person name="Clum A."/>
            <person name="Lindquist E."/>
            <person name="Daum C."/>
            <person name="Ramamoorthy G.K."/>
            <person name="Gryganskyi A."/>
            <person name="Culley D."/>
            <person name="Magnuson J.K."/>
            <person name="James T.Y."/>
            <person name="O'Malley M.A."/>
            <person name="Stajich J.E."/>
            <person name="Spatafora J.W."/>
            <person name="Visel A."/>
            <person name="Grigoriev I.V."/>
        </authorList>
    </citation>
    <scope>NUCLEOTIDE SEQUENCE [LARGE SCALE GENOMIC DNA]</scope>
    <source>
        <strain evidence="8 9">JEL800</strain>
    </source>
</reference>
<dbReference type="GO" id="GO:0043565">
    <property type="term" value="F:sequence-specific DNA binding"/>
    <property type="evidence" value="ECO:0007669"/>
    <property type="project" value="InterPro"/>
</dbReference>
<comment type="caution">
    <text evidence="8">The sequence shown here is derived from an EMBL/GenBank/DDBJ whole genome shotgun (WGS) entry which is preliminary data.</text>
</comment>
<dbReference type="GO" id="GO:0000160">
    <property type="term" value="P:phosphorelay signal transduction system"/>
    <property type="evidence" value="ECO:0007669"/>
    <property type="project" value="InterPro"/>
</dbReference>
<comment type="subcellular location">
    <subcellularLocation>
        <location evidence="1">Nucleus</location>
    </subcellularLocation>
</comment>